<proteinExistence type="predicted"/>
<dbReference type="InterPro" id="IPR041492">
    <property type="entry name" value="HAD_2"/>
</dbReference>
<dbReference type="Proteomes" id="UP000184375">
    <property type="component" value="Unassembled WGS sequence"/>
</dbReference>
<dbReference type="Gene3D" id="1.10.150.520">
    <property type="match status" value="1"/>
</dbReference>
<keyword evidence="1" id="KW-0378">Hydrolase</keyword>
<reference evidence="3" key="1">
    <citation type="submission" date="2016-11" db="EMBL/GenBank/DDBJ databases">
        <authorList>
            <person name="Varghese N."/>
            <person name="Submissions S."/>
        </authorList>
    </citation>
    <scope>NUCLEOTIDE SEQUENCE [LARGE SCALE GENOMIC DNA]</scope>
    <source>
        <strain evidence="3">DSM 18802</strain>
    </source>
</reference>
<name>A0A1M7FJ90_9FIRM</name>
<dbReference type="OrthoDB" id="9809962at2"/>
<dbReference type="PANTHER" id="PTHR43316:SF3">
    <property type="entry name" value="HALOACID DEHALOGENASE, TYPE II (AFU_ORTHOLOGUE AFUA_2G07750)-RELATED"/>
    <property type="match status" value="1"/>
</dbReference>
<dbReference type="Pfam" id="PF13419">
    <property type="entry name" value="HAD_2"/>
    <property type="match status" value="1"/>
</dbReference>
<dbReference type="InterPro" id="IPR051540">
    <property type="entry name" value="S-2-haloacid_dehalogenase"/>
</dbReference>
<organism evidence="2 3">
    <name type="scientific">Caldanaerovirga acetigignens</name>
    <dbReference type="NCBI Taxonomy" id="447595"/>
    <lineage>
        <taxon>Bacteria</taxon>
        <taxon>Bacillati</taxon>
        <taxon>Bacillota</taxon>
        <taxon>Clostridia</taxon>
        <taxon>Thermosediminibacterales</taxon>
        <taxon>Thermosediminibacteraceae</taxon>
        <taxon>Caldanaerovirga</taxon>
    </lineage>
</organism>
<dbReference type="STRING" id="447595.SAMN05660826_00039"/>
<dbReference type="RefSeq" id="WP_073252947.1">
    <property type="nucleotide sequence ID" value="NZ_FRCR01000001.1"/>
</dbReference>
<evidence type="ECO:0000256" key="1">
    <source>
        <dbReference type="ARBA" id="ARBA00022801"/>
    </source>
</evidence>
<dbReference type="InterPro" id="IPR036412">
    <property type="entry name" value="HAD-like_sf"/>
</dbReference>
<dbReference type="Gene3D" id="3.40.50.1000">
    <property type="entry name" value="HAD superfamily/HAD-like"/>
    <property type="match status" value="1"/>
</dbReference>
<dbReference type="EMBL" id="FRCR01000001">
    <property type="protein sequence ID" value="SHM04053.1"/>
    <property type="molecule type" value="Genomic_DNA"/>
</dbReference>
<dbReference type="InterPro" id="IPR023214">
    <property type="entry name" value="HAD_sf"/>
</dbReference>
<evidence type="ECO:0000313" key="2">
    <source>
        <dbReference type="EMBL" id="SHM04053.1"/>
    </source>
</evidence>
<keyword evidence="3" id="KW-1185">Reference proteome</keyword>
<accession>A0A1M7FJ90</accession>
<protein>
    <submittedName>
        <fullName evidence="2">FMN phosphatase YigB, HAD superfamily</fullName>
    </submittedName>
</protein>
<dbReference type="AlphaFoldDB" id="A0A1M7FJ90"/>
<dbReference type="SFLD" id="SFLDS00003">
    <property type="entry name" value="Haloacid_Dehalogenase"/>
    <property type="match status" value="1"/>
</dbReference>
<dbReference type="SFLD" id="SFLDG01129">
    <property type="entry name" value="C1.5:_HAD__Beta-PGM__Phosphata"/>
    <property type="match status" value="1"/>
</dbReference>
<gene>
    <name evidence="2" type="ORF">SAMN05660826_00039</name>
</gene>
<dbReference type="SUPFAM" id="SSF56784">
    <property type="entry name" value="HAD-like"/>
    <property type="match status" value="1"/>
</dbReference>
<sequence>MKVILFDLDGTLLPLDTEEFIENYVKMLSWEMKTLIPQDLFVKKLWESTYAMINNTDPGKTNKEVFWENFFEGIECERELILTKIGDFYKNRFPELKKVMKPNPISSFILKEAESIGLELVIATNPIFPEIAIRERLRWINAENFSFKLITTYENMHFTKPRLEYYEEILSIIGKAPEECLMVGNDVEEDLIASKLGIKTFLVIDYMINRNGIEPKPDYAGSIEDLFYFIKNMGGNHIERIRCCPRTCKSSFPLSGIPRT</sequence>
<dbReference type="PANTHER" id="PTHR43316">
    <property type="entry name" value="HYDROLASE, HALOACID DELAHOGENASE-RELATED"/>
    <property type="match status" value="1"/>
</dbReference>
<dbReference type="GO" id="GO:0016787">
    <property type="term" value="F:hydrolase activity"/>
    <property type="evidence" value="ECO:0007669"/>
    <property type="project" value="UniProtKB-KW"/>
</dbReference>
<evidence type="ECO:0000313" key="3">
    <source>
        <dbReference type="Proteomes" id="UP000184375"/>
    </source>
</evidence>